<evidence type="ECO:0000259" key="12">
    <source>
        <dbReference type="Pfam" id="PF00085"/>
    </source>
</evidence>
<reference evidence="14" key="1">
    <citation type="journal article" date="2019" name="Mol. Biol. Evol.">
        <title>Blast fungal genomes show frequent chromosomal changes, gene gains and losses, and effector gene turnover.</title>
        <authorList>
            <person name="Gomez Luciano L.B."/>
            <person name="Jason Tsai I."/>
            <person name="Chuma I."/>
            <person name="Tosa Y."/>
            <person name="Chen Y.H."/>
            <person name="Li J.Y."/>
            <person name="Li M.Y."/>
            <person name="Jade Lu M.Y."/>
            <person name="Nakayashiki H."/>
            <person name="Li W.H."/>
        </authorList>
    </citation>
    <scope>NUCLEOTIDE SEQUENCE</scope>
    <source>
        <strain evidence="14">NI907</strain>
    </source>
</reference>
<keyword evidence="11" id="KW-0732">Signal</keyword>
<dbReference type="KEGG" id="pgri:PgNI_04427"/>
<dbReference type="GO" id="GO:0034976">
    <property type="term" value="P:response to endoplasmic reticulum stress"/>
    <property type="evidence" value="ECO:0007669"/>
    <property type="project" value="TreeGrafter"/>
</dbReference>
<evidence type="ECO:0000256" key="9">
    <source>
        <dbReference type="ARBA" id="ARBA00039846"/>
    </source>
</evidence>
<dbReference type="AlphaFoldDB" id="A0A6P8BAZ2"/>
<sequence>MKLTTELQLILALAADAVFGWTHASEASLRKALRSNDYTLVAFVDLTDVAPADRDASKSLEPQWIKIQTTERDNNVVSFDCGAKRKICDELDVVSYPAIRLYHQDGRMDRFRGPRTASEIVPFLRRALRPTVSTLTDKNMTSFVGVDDVVFVAYLEKGDESLERRFLAQASGLRDRYSFAIGPSPEPGLQSTVACYNNREGEQRVHADFDDVSSLQSFIEVCATPSIHEMNRRNELQLMQSGKSLVNYVFATDEDRANYIEVMRPLAKKYTDYLIFTTINAEEYPDFGPGLGLGQGTGVSVMNPANGDVFPYLRPERISALSIEEFLIDIINGKVKPWGAEDQKQQVVNGGFQGRAAGSGKAASSTAHGTRMHEEL</sequence>
<evidence type="ECO:0000256" key="4">
    <source>
        <dbReference type="ARBA" id="ARBA00006347"/>
    </source>
</evidence>
<dbReference type="GO" id="GO:0005788">
    <property type="term" value="C:endoplasmic reticulum lumen"/>
    <property type="evidence" value="ECO:0007669"/>
    <property type="project" value="UniProtKB-SubCell"/>
</dbReference>
<comment type="subcellular location">
    <subcellularLocation>
        <location evidence="3">Endoplasmic reticulum lumen</location>
    </subcellularLocation>
</comment>
<dbReference type="Pfam" id="PF00085">
    <property type="entry name" value="Thioredoxin"/>
    <property type="match status" value="1"/>
</dbReference>
<evidence type="ECO:0000256" key="1">
    <source>
        <dbReference type="ARBA" id="ARBA00001182"/>
    </source>
</evidence>
<dbReference type="Pfam" id="PF13848">
    <property type="entry name" value="Thioredoxin_6"/>
    <property type="match status" value="1"/>
</dbReference>
<dbReference type="GeneID" id="41959383"/>
<evidence type="ECO:0000256" key="5">
    <source>
        <dbReference type="ARBA" id="ARBA00012723"/>
    </source>
</evidence>
<keyword evidence="13" id="KW-1185">Reference proteome</keyword>
<gene>
    <name evidence="14" type="ORF">PgNI_04427</name>
</gene>
<evidence type="ECO:0000256" key="7">
    <source>
        <dbReference type="ARBA" id="ARBA00023235"/>
    </source>
</evidence>
<feature type="domain" description="Thioredoxin" evidence="12">
    <location>
        <begin position="58"/>
        <end position="125"/>
    </location>
</feature>
<comment type="similarity">
    <text evidence="4">Belongs to the protein disulfide isomerase family.</text>
</comment>
<reference evidence="14" key="3">
    <citation type="submission" date="2025-08" db="UniProtKB">
        <authorList>
            <consortium name="RefSeq"/>
        </authorList>
    </citation>
    <scope>IDENTIFICATION</scope>
    <source>
        <strain evidence="14">NI907</strain>
    </source>
</reference>
<dbReference type="GO" id="GO:0006457">
    <property type="term" value="P:protein folding"/>
    <property type="evidence" value="ECO:0007669"/>
    <property type="project" value="TreeGrafter"/>
</dbReference>
<feature type="region of interest" description="Disordered" evidence="10">
    <location>
        <begin position="352"/>
        <end position="376"/>
    </location>
</feature>
<dbReference type="RefSeq" id="XP_030984315.1">
    <property type="nucleotide sequence ID" value="XM_031124474.1"/>
</dbReference>
<keyword evidence="8" id="KW-0676">Redox-active center</keyword>
<protein>
    <recommendedName>
        <fullName evidence="9">Protein disulfide-isomerase</fullName>
        <ecNumber evidence="5">5.3.4.1</ecNumber>
    </recommendedName>
</protein>
<dbReference type="GO" id="GO:0003756">
    <property type="term" value="F:protein disulfide isomerase activity"/>
    <property type="evidence" value="ECO:0007669"/>
    <property type="project" value="UniProtKB-EC"/>
</dbReference>
<dbReference type="PANTHER" id="PTHR18929">
    <property type="entry name" value="PROTEIN DISULFIDE ISOMERASE"/>
    <property type="match status" value="1"/>
</dbReference>
<dbReference type="Gene3D" id="3.40.30.10">
    <property type="entry name" value="Glutaredoxin"/>
    <property type="match status" value="2"/>
</dbReference>
<evidence type="ECO:0000313" key="14">
    <source>
        <dbReference type="RefSeq" id="XP_030984315.1"/>
    </source>
</evidence>
<evidence type="ECO:0000256" key="10">
    <source>
        <dbReference type="SAM" id="MobiDB-lite"/>
    </source>
</evidence>
<dbReference type="SUPFAM" id="SSF52833">
    <property type="entry name" value="Thioredoxin-like"/>
    <property type="match status" value="3"/>
</dbReference>
<reference evidence="14" key="2">
    <citation type="submission" date="2019-10" db="EMBL/GenBank/DDBJ databases">
        <authorList>
            <consortium name="NCBI Genome Project"/>
        </authorList>
    </citation>
    <scope>NUCLEOTIDE SEQUENCE</scope>
    <source>
        <strain evidence="14">NI907</strain>
    </source>
</reference>
<feature type="chain" id="PRO_5027908147" description="Protein disulfide-isomerase" evidence="11">
    <location>
        <begin position="21"/>
        <end position="376"/>
    </location>
</feature>
<dbReference type="CDD" id="cd02982">
    <property type="entry name" value="PDI_b'_family"/>
    <property type="match status" value="1"/>
</dbReference>
<feature type="signal peptide" evidence="11">
    <location>
        <begin position="1"/>
        <end position="20"/>
    </location>
</feature>
<evidence type="ECO:0000313" key="13">
    <source>
        <dbReference type="Proteomes" id="UP000515153"/>
    </source>
</evidence>
<evidence type="ECO:0000256" key="8">
    <source>
        <dbReference type="ARBA" id="ARBA00023284"/>
    </source>
</evidence>
<accession>A0A6P8BAZ2</accession>
<evidence type="ECO:0000256" key="6">
    <source>
        <dbReference type="ARBA" id="ARBA00022824"/>
    </source>
</evidence>
<keyword evidence="7" id="KW-0413">Isomerase</keyword>
<keyword evidence="6" id="KW-0256">Endoplasmic reticulum</keyword>
<comment type="catalytic activity">
    <reaction evidence="1">
        <text>Catalyzes the rearrangement of -S-S- bonds in proteins.</text>
        <dbReference type="EC" id="5.3.4.1"/>
    </reaction>
</comment>
<evidence type="ECO:0000256" key="2">
    <source>
        <dbReference type="ARBA" id="ARBA00002692"/>
    </source>
</evidence>
<dbReference type="PANTHER" id="PTHR18929:SF132">
    <property type="entry name" value="PROTEIN DISULFIDE-ISOMERASE A3"/>
    <property type="match status" value="1"/>
</dbReference>
<proteinExistence type="inferred from homology"/>
<evidence type="ECO:0000256" key="3">
    <source>
        <dbReference type="ARBA" id="ARBA00004319"/>
    </source>
</evidence>
<dbReference type="Proteomes" id="UP000515153">
    <property type="component" value="Unplaced"/>
</dbReference>
<dbReference type="InterPro" id="IPR036249">
    <property type="entry name" value="Thioredoxin-like_sf"/>
</dbReference>
<comment type="function">
    <text evidence="2">Participates in the folding of proteins containing disulfide bonds, may be involved in glycosylation, prolyl hydroxylation and triglyceride transfer.</text>
</comment>
<organism evidence="13 14">
    <name type="scientific">Pyricularia grisea</name>
    <name type="common">Crabgrass-specific blast fungus</name>
    <name type="synonym">Magnaporthe grisea</name>
    <dbReference type="NCBI Taxonomy" id="148305"/>
    <lineage>
        <taxon>Eukaryota</taxon>
        <taxon>Fungi</taxon>
        <taxon>Dikarya</taxon>
        <taxon>Ascomycota</taxon>
        <taxon>Pezizomycotina</taxon>
        <taxon>Sordariomycetes</taxon>
        <taxon>Sordariomycetidae</taxon>
        <taxon>Magnaporthales</taxon>
        <taxon>Pyriculariaceae</taxon>
        <taxon>Pyricularia</taxon>
    </lineage>
</organism>
<dbReference type="EC" id="5.3.4.1" evidence="5"/>
<name>A0A6P8BAZ2_PYRGI</name>
<evidence type="ECO:0000256" key="11">
    <source>
        <dbReference type="SAM" id="SignalP"/>
    </source>
</evidence>
<dbReference type="InterPro" id="IPR013766">
    <property type="entry name" value="Thioredoxin_domain"/>
</dbReference>
<feature type="compositionally biased region" description="Low complexity" evidence="10">
    <location>
        <begin position="354"/>
        <end position="367"/>
    </location>
</feature>
<dbReference type="CDD" id="cd02961">
    <property type="entry name" value="PDI_a_family"/>
    <property type="match status" value="1"/>
</dbReference>